<accession>A0A2N3QXH9</accession>
<dbReference type="Proteomes" id="UP000233783">
    <property type="component" value="Unassembled WGS sequence"/>
</dbReference>
<evidence type="ECO:0000313" key="2">
    <source>
        <dbReference type="Proteomes" id="UP000233783"/>
    </source>
</evidence>
<sequence length="183" mass="20715">MVDTSLNSSMISVLRETIGTQLVSLECLKLDKFNHTFECAAITTSISRIEFTDEEQSIAYFGAMEDWPILTCRTIPNEGHYAPFINQTLHRYPLLGTVQNIDITNETIMFPDEGYELTRTICVYIHTDRKTVSIGALSLFAEDLTVGMNTAPIALPPIREVEQAWRENPDDDVRVTRSVVQVR</sequence>
<dbReference type="AlphaFoldDB" id="A0A2N3QXH9"/>
<reference evidence="1 2" key="1">
    <citation type="submission" date="2017-10" db="EMBL/GenBank/DDBJ databases">
        <title>Bifidobacterium genomics.</title>
        <authorList>
            <person name="Lugli G.A."/>
            <person name="Milani C."/>
            <person name="Mancabelli L."/>
        </authorList>
    </citation>
    <scope>NUCLEOTIDE SEQUENCE [LARGE SCALE GENOMIC DNA]</scope>
    <source>
        <strain evidence="1 2">1744B</strain>
    </source>
</reference>
<protein>
    <submittedName>
        <fullName evidence="1">Uncharacterized protein</fullName>
    </submittedName>
</protein>
<organism evidence="1 2">
    <name type="scientific">Bifidobacterium pseudolongum subsp. globosum</name>
    <dbReference type="NCBI Taxonomy" id="1690"/>
    <lineage>
        <taxon>Bacteria</taxon>
        <taxon>Bacillati</taxon>
        <taxon>Actinomycetota</taxon>
        <taxon>Actinomycetes</taxon>
        <taxon>Bifidobacteriales</taxon>
        <taxon>Bifidobacteriaceae</taxon>
        <taxon>Bifidobacterium</taxon>
    </lineage>
</organism>
<comment type="caution">
    <text evidence="1">The sequence shown here is derived from an EMBL/GenBank/DDBJ whole genome shotgun (WGS) entry which is preliminary data.</text>
</comment>
<proteinExistence type="predicted"/>
<evidence type="ECO:0000313" key="1">
    <source>
        <dbReference type="EMBL" id="PKU97410.1"/>
    </source>
</evidence>
<dbReference type="EMBL" id="PCHB01000007">
    <property type="protein sequence ID" value="PKU97410.1"/>
    <property type="molecule type" value="Genomic_DNA"/>
</dbReference>
<dbReference type="RefSeq" id="WP_101393504.1">
    <property type="nucleotide sequence ID" value="NZ_PCHB01000007.1"/>
</dbReference>
<name>A0A2N3QXH9_9BIFI</name>
<gene>
    <name evidence="1" type="ORF">CQR56_0877</name>
</gene>